<organism evidence="2 3">
    <name type="scientific">Neolentinus lepideus HHB14362 ss-1</name>
    <dbReference type="NCBI Taxonomy" id="1314782"/>
    <lineage>
        <taxon>Eukaryota</taxon>
        <taxon>Fungi</taxon>
        <taxon>Dikarya</taxon>
        <taxon>Basidiomycota</taxon>
        <taxon>Agaricomycotina</taxon>
        <taxon>Agaricomycetes</taxon>
        <taxon>Gloeophyllales</taxon>
        <taxon>Gloeophyllaceae</taxon>
        <taxon>Neolentinus</taxon>
    </lineage>
</organism>
<feature type="region of interest" description="Disordered" evidence="1">
    <location>
        <begin position="17"/>
        <end position="39"/>
    </location>
</feature>
<name>A0A165UVR2_9AGAM</name>
<feature type="compositionally biased region" description="Polar residues" evidence="1">
    <location>
        <begin position="17"/>
        <end position="26"/>
    </location>
</feature>
<sequence length="108" mass="11278">MAMVLLHFSKCGGTQYLETTGSSNPSELPVGSGNPPDDDPQVFFGTAGVLLMSHTPVNLDLIAAVEEYDLLVYNIALGMDAPSPTAICAPRSPATPNGGPFHFPSCVE</sequence>
<gene>
    <name evidence="2" type="ORF">NEOLEDRAFT_1175619</name>
</gene>
<dbReference type="Proteomes" id="UP000076761">
    <property type="component" value="Unassembled WGS sequence"/>
</dbReference>
<protein>
    <submittedName>
        <fullName evidence="2">Uncharacterized protein</fullName>
    </submittedName>
</protein>
<accession>A0A165UVR2</accession>
<evidence type="ECO:0000256" key="1">
    <source>
        <dbReference type="SAM" id="MobiDB-lite"/>
    </source>
</evidence>
<evidence type="ECO:0000313" key="3">
    <source>
        <dbReference type="Proteomes" id="UP000076761"/>
    </source>
</evidence>
<dbReference type="AlphaFoldDB" id="A0A165UVR2"/>
<evidence type="ECO:0000313" key="2">
    <source>
        <dbReference type="EMBL" id="KZT28771.1"/>
    </source>
</evidence>
<proteinExistence type="predicted"/>
<dbReference type="EMBL" id="KV425556">
    <property type="protein sequence ID" value="KZT28771.1"/>
    <property type="molecule type" value="Genomic_DNA"/>
</dbReference>
<reference evidence="2 3" key="1">
    <citation type="journal article" date="2016" name="Mol. Biol. Evol.">
        <title>Comparative Genomics of Early-Diverging Mushroom-Forming Fungi Provides Insights into the Origins of Lignocellulose Decay Capabilities.</title>
        <authorList>
            <person name="Nagy L.G."/>
            <person name="Riley R."/>
            <person name="Tritt A."/>
            <person name="Adam C."/>
            <person name="Daum C."/>
            <person name="Floudas D."/>
            <person name="Sun H."/>
            <person name="Yadav J.S."/>
            <person name="Pangilinan J."/>
            <person name="Larsson K.H."/>
            <person name="Matsuura K."/>
            <person name="Barry K."/>
            <person name="Labutti K."/>
            <person name="Kuo R."/>
            <person name="Ohm R.A."/>
            <person name="Bhattacharya S.S."/>
            <person name="Shirouzu T."/>
            <person name="Yoshinaga Y."/>
            <person name="Martin F.M."/>
            <person name="Grigoriev I.V."/>
            <person name="Hibbett D.S."/>
        </authorList>
    </citation>
    <scope>NUCLEOTIDE SEQUENCE [LARGE SCALE GENOMIC DNA]</scope>
    <source>
        <strain evidence="2 3">HHB14362 ss-1</strain>
    </source>
</reference>
<keyword evidence="3" id="KW-1185">Reference proteome</keyword>
<dbReference type="InParanoid" id="A0A165UVR2"/>